<evidence type="ECO:0000313" key="2">
    <source>
        <dbReference type="EMBL" id="QHJ13915.1"/>
    </source>
</evidence>
<sequence>MKNTARSVSCSGTSNFDLAQQESRRRFIKLSTAAMGLAAMPGSIAFAANQLTSPSAVGLQLYTLRDMMTVSLPATLKLVAAVGYKELEFAGYFGHKASEVKTILHNEGLSAPSAHIGLAEFDKGVNSVIDHALEVGHQYVVIPYLTEEQRGTGIDVYKKLAARCNVIGEACNKAGLQLAYHNHAFEFEVRNGQLPYDVLLNETDKNLMSMEMDLFWMFKANKDPLTYFRQHPGRFKLWHVKDMDEAGNFADVGTGTIDFAPIFAQSALSGVEHRFIERDKTDDKLKTIQQGYKAMSKLLA</sequence>
<name>A0A857JP99_9ALTE</name>
<evidence type="ECO:0000313" key="3">
    <source>
        <dbReference type="Proteomes" id="UP000464524"/>
    </source>
</evidence>
<gene>
    <name evidence="2" type="ORF">FX988_04196</name>
</gene>
<dbReference type="OrthoDB" id="9798407at2"/>
<dbReference type="EC" id="4.2.1.44" evidence="2"/>
<accession>A0A857JP99</accession>
<organism evidence="2 3">
    <name type="scientific">Paraglaciecola mesophila</name>
    <dbReference type="NCBI Taxonomy" id="197222"/>
    <lineage>
        <taxon>Bacteria</taxon>
        <taxon>Pseudomonadati</taxon>
        <taxon>Pseudomonadota</taxon>
        <taxon>Gammaproteobacteria</taxon>
        <taxon>Alteromonadales</taxon>
        <taxon>Alteromonadaceae</taxon>
        <taxon>Paraglaciecola</taxon>
    </lineage>
</organism>
<keyword evidence="3" id="KW-1185">Reference proteome</keyword>
<dbReference type="Gene3D" id="3.20.20.150">
    <property type="entry name" value="Divalent-metal-dependent TIM barrel enzymes"/>
    <property type="match status" value="1"/>
</dbReference>
<dbReference type="EMBL" id="CP047656">
    <property type="protein sequence ID" value="QHJ13915.1"/>
    <property type="molecule type" value="Genomic_DNA"/>
</dbReference>
<dbReference type="KEGG" id="pmes:FX988_04196"/>
<dbReference type="SUPFAM" id="SSF51658">
    <property type="entry name" value="Xylose isomerase-like"/>
    <property type="match status" value="1"/>
</dbReference>
<dbReference type="PANTHER" id="PTHR12110">
    <property type="entry name" value="HYDROXYPYRUVATE ISOMERASE"/>
    <property type="match status" value="1"/>
</dbReference>
<evidence type="ECO:0000259" key="1">
    <source>
        <dbReference type="Pfam" id="PF01261"/>
    </source>
</evidence>
<dbReference type="InterPro" id="IPR036237">
    <property type="entry name" value="Xyl_isomerase-like_sf"/>
</dbReference>
<dbReference type="InterPro" id="IPR013022">
    <property type="entry name" value="Xyl_isomerase-like_TIM-brl"/>
</dbReference>
<reference evidence="2 3" key="1">
    <citation type="submission" date="2019-12" db="EMBL/GenBank/DDBJ databases">
        <title>Genome sequencing and assembly of endphytes of Porphyra tenera.</title>
        <authorList>
            <person name="Park J.M."/>
            <person name="Shin R."/>
            <person name="Jo S.H."/>
        </authorList>
    </citation>
    <scope>NUCLEOTIDE SEQUENCE [LARGE SCALE GENOMIC DNA]</scope>
    <source>
        <strain evidence="2 3">GPM4</strain>
    </source>
</reference>
<dbReference type="Pfam" id="PF01261">
    <property type="entry name" value="AP_endonuc_2"/>
    <property type="match status" value="1"/>
</dbReference>
<dbReference type="GO" id="GO:0050114">
    <property type="term" value="F:myo-inosose-2 dehydratase activity"/>
    <property type="evidence" value="ECO:0007669"/>
    <property type="project" value="UniProtKB-EC"/>
</dbReference>
<dbReference type="PANTHER" id="PTHR12110:SF41">
    <property type="entry name" value="INOSOSE DEHYDRATASE"/>
    <property type="match status" value="1"/>
</dbReference>
<dbReference type="PROSITE" id="PS51318">
    <property type="entry name" value="TAT"/>
    <property type="match status" value="1"/>
</dbReference>
<dbReference type="RefSeq" id="WP_160181963.1">
    <property type="nucleotide sequence ID" value="NZ_CP047656.1"/>
</dbReference>
<keyword evidence="2" id="KW-0456">Lyase</keyword>
<proteinExistence type="predicted"/>
<dbReference type="Proteomes" id="UP000464524">
    <property type="component" value="Chromosome"/>
</dbReference>
<feature type="domain" description="Xylose isomerase-like TIM barrel" evidence="1">
    <location>
        <begin position="77"/>
        <end position="265"/>
    </location>
</feature>
<dbReference type="AlphaFoldDB" id="A0A857JP99"/>
<dbReference type="InterPro" id="IPR006311">
    <property type="entry name" value="TAT_signal"/>
</dbReference>
<dbReference type="InterPro" id="IPR050312">
    <property type="entry name" value="IolE/XylAMocC-like"/>
</dbReference>
<protein>
    <submittedName>
        <fullName evidence="2">Inosose dehydratase</fullName>
        <ecNumber evidence="2">4.2.1.44</ecNumber>
    </submittedName>
</protein>